<protein>
    <recommendedName>
        <fullName evidence="1">Lactose phosphotransferase system repressor</fullName>
    </recommendedName>
</protein>
<organism evidence="8 9">
    <name type="scientific">Peribacillus simplex</name>
    <dbReference type="NCBI Taxonomy" id="1478"/>
    <lineage>
        <taxon>Bacteria</taxon>
        <taxon>Bacillati</taxon>
        <taxon>Bacillota</taxon>
        <taxon>Bacilli</taxon>
        <taxon>Bacillales</taxon>
        <taxon>Bacillaceae</taxon>
        <taxon>Peribacillus</taxon>
    </lineage>
</organism>
<dbReference type="InterPro" id="IPR036390">
    <property type="entry name" value="WH_DNA-bd_sf"/>
</dbReference>
<gene>
    <name evidence="8" type="ORF">AS888_12305</name>
</gene>
<dbReference type="SUPFAM" id="SSF100950">
    <property type="entry name" value="NagB/RpiA/CoA transferase-like"/>
    <property type="match status" value="1"/>
</dbReference>
<keyword evidence="4" id="KW-0238">DNA-binding</keyword>
<dbReference type="AlphaFoldDB" id="A0A109N305"/>
<feature type="domain" description="HTH deoR-type" evidence="7">
    <location>
        <begin position="3"/>
        <end position="58"/>
    </location>
</feature>
<dbReference type="PROSITE" id="PS51000">
    <property type="entry name" value="HTH_DEOR_2"/>
    <property type="match status" value="1"/>
</dbReference>
<dbReference type="InterPro" id="IPR014036">
    <property type="entry name" value="DeoR-like_C"/>
</dbReference>
<dbReference type="Gene3D" id="3.40.50.1360">
    <property type="match status" value="1"/>
</dbReference>
<evidence type="ECO:0000256" key="3">
    <source>
        <dbReference type="ARBA" id="ARBA00023015"/>
    </source>
</evidence>
<dbReference type="SMART" id="SM00420">
    <property type="entry name" value="HTH_DEOR"/>
    <property type="match status" value="1"/>
</dbReference>
<dbReference type="SMART" id="SM01134">
    <property type="entry name" value="DeoRC"/>
    <property type="match status" value="1"/>
</dbReference>
<dbReference type="PANTHER" id="PTHR30363">
    <property type="entry name" value="HTH-TYPE TRANSCRIPTIONAL REGULATOR SRLR-RELATED"/>
    <property type="match status" value="1"/>
</dbReference>
<dbReference type="PANTHER" id="PTHR30363:SF4">
    <property type="entry name" value="GLYCEROL-3-PHOSPHATE REGULON REPRESSOR"/>
    <property type="match status" value="1"/>
</dbReference>
<name>A0A109N305_9BACI</name>
<dbReference type="PROSITE" id="PS00894">
    <property type="entry name" value="HTH_DEOR_1"/>
    <property type="match status" value="1"/>
</dbReference>
<dbReference type="InterPro" id="IPR050313">
    <property type="entry name" value="Carb_Metab_HTH_regulators"/>
</dbReference>
<dbReference type="EMBL" id="LNNH01000003">
    <property type="protein sequence ID" value="KWW22599.1"/>
    <property type="molecule type" value="Genomic_DNA"/>
</dbReference>
<dbReference type="Pfam" id="PF08220">
    <property type="entry name" value="HTH_DeoR"/>
    <property type="match status" value="1"/>
</dbReference>
<proteinExistence type="predicted"/>
<evidence type="ECO:0000256" key="1">
    <source>
        <dbReference type="ARBA" id="ARBA00021390"/>
    </source>
</evidence>
<keyword evidence="9" id="KW-1185">Reference proteome</keyword>
<dbReference type="Pfam" id="PF00455">
    <property type="entry name" value="DeoRC"/>
    <property type="match status" value="1"/>
</dbReference>
<dbReference type="Proteomes" id="UP000064189">
    <property type="component" value="Unassembled WGS sequence"/>
</dbReference>
<evidence type="ECO:0000256" key="4">
    <source>
        <dbReference type="ARBA" id="ARBA00023125"/>
    </source>
</evidence>
<comment type="caution">
    <text evidence="8">The sequence shown here is derived from an EMBL/GenBank/DDBJ whole genome shotgun (WGS) entry which is preliminary data.</text>
</comment>
<dbReference type="InterPro" id="IPR018356">
    <property type="entry name" value="Tscrpt_reg_HTH_DeoR_CS"/>
</dbReference>
<evidence type="ECO:0000256" key="6">
    <source>
        <dbReference type="ARBA" id="ARBA00024937"/>
    </source>
</evidence>
<dbReference type="InterPro" id="IPR036388">
    <property type="entry name" value="WH-like_DNA-bd_sf"/>
</dbReference>
<dbReference type="SUPFAM" id="SSF46785">
    <property type="entry name" value="Winged helix' DNA-binding domain"/>
    <property type="match status" value="1"/>
</dbReference>
<dbReference type="InterPro" id="IPR037171">
    <property type="entry name" value="NagB/RpiA_transferase-like"/>
</dbReference>
<evidence type="ECO:0000256" key="5">
    <source>
        <dbReference type="ARBA" id="ARBA00023163"/>
    </source>
</evidence>
<keyword evidence="2" id="KW-0678">Repressor</keyword>
<keyword evidence="3" id="KW-0805">Transcription regulation</keyword>
<evidence type="ECO:0000313" key="8">
    <source>
        <dbReference type="EMBL" id="KWW22599.1"/>
    </source>
</evidence>
<dbReference type="RefSeq" id="WP_061140348.1">
    <property type="nucleotide sequence ID" value="NZ_LNNH01000003.1"/>
</dbReference>
<dbReference type="GO" id="GO:0003677">
    <property type="term" value="F:DNA binding"/>
    <property type="evidence" value="ECO:0007669"/>
    <property type="project" value="UniProtKB-KW"/>
</dbReference>
<keyword evidence="5" id="KW-0804">Transcription</keyword>
<dbReference type="Gene3D" id="1.10.10.10">
    <property type="entry name" value="Winged helix-like DNA-binding domain superfamily/Winged helix DNA-binding domain"/>
    <property type="match status" value="1"/>
</dbReference>
<accession>A0A109N305</accession>
<dbReference type="InterPro" id="IPR001034">
    <property type="entry name" value="DeoR_HTH"/>
</dbReference>
<reference evidence="8 9" key="1">
    <citation type="submission" date="2015-11" db="EMBL/GenBank/DDBJ databases">
        <title>Genome Sequence of Bacillus simplex strain VanAntwerpen2.</title>
        <authorList>
            <person name="Couger M.B."/>
        </authorList>
    </citation>
    <scope>NUCLEOTIDE SEQUENCE [LARGE SCALE GENOMIC DNA]</scope>
    <source>
        <strain evidence="8 9">VanAntwerpen02</strain>
    </source>
</reference>
<dbReference type="GO" id="GO:0003700">
    <property type="term" value="F:DNA-binding transcription factor activity"/>
    <property type="evidence" value="ECO:0007669"/>
    <property type="project" value="InterPro"/>
</dbReference>
<evidence type="ECO:0000259" key="7">
    <source>
        <dbReference type="PROSITE" id="PS51000"/>
    </source>
</evidence>
<dbReference type="PRINTS" id="PR00037">
    <property type="entry name" value="HTHLACR"/>
</dbReference>
<evidence type="ECO:0000256" key="2">
    <source>
        <dbReference type="ARBA" id="ARBA00022491"/>
    </source>
</evidence>
<comment type="function">
    <text evidence="6">Repressor of the lactose catabolism operon. Galactose-6-phosphate is the inducer.</text>
</comment>
<sequence length="255" mass="28873">MLKKERLLKIIDIVNSKGIITVNEIMDELDVSDMTVRRDLEELDKAGKIVRIHGGAQSISHSIDRELSHHEKLGVQVEAKGKIAELAASYVEDGDTVFLGPGTTIELLAKYLLNKRIRIITNNYPVFNILTHCEAADIILIGGDYRKNTGAFVGPIANNTLQKFNFTKAFISANGIHNDEISTYSVEEGEAHQIALNNSRTKFLLVDNKKFNREDFYVFYDLHDMDYLITDDNVVKDVLAHYEQYVDIKIAEKNE</sequence>
<evidence type="ECO:0000313" key="9">
    <source>
        <dbReference type="Proteomes" id="UP000064189"/>
    </source>
</evidence>